<feature type="region of interest" description="Disordered" evidence="1">
    <location>
        <begin position="1"/>
        <end position="23"/>
    </location>
</feature>
<organism evidence="2">
    <name type="scientific">viral metagenome</name>
    <dbReference type="NCBI Taxonomy" id="1070528"/>
    <lineage>
        <taxon>unclassified sequences</taxon>
        <taxon>metagenomes</taxon>
        <taxon>organismal metagenomes</taxon>
    </lineage>
</organism>
<evidence type="ECO:0000313" key="2">
    <source>
        <dbReference type="EMBL" id="QHT91744.1"/>
    </source>
</evidence>
<accession>A0A6C0IF54</accession>
<evidence type="ECO:0000256" key="1">
    <source>
        <dbReference type="SAM" id="MobiDB-lite"/>
    </source>
</evidence>
<dbReference type="EMBL" id="MN740168">
    <property type="protein sequence ID" value="QHT91744.1"/>
    <property type="molecule type" value="Genomic_DNA"/>
</dbReference>
<proteinExistence type="predicted"/>
<sequence length="91" mass="10676">MSNADSKGNKKSKYMSKPKFSREKTMAYDENDIIKNEQILSNEKEERDKIRKHNLMIASGEIENTKVDIDDNNEDIIIDVNKSKKRKEKKD</sequence>
<dbReference type="AlphaFoldDB" id="A0A6C0IF54"/>
<reference evidence="2" key="1">
    <citation type="journal article" date="2020" name="Nature">
        <title>Giant virus diversity and host interactions through global metagenomics.</title>
        <authorList>
            <person name="Schulz F."/>
            <person name="Roux S."/>
            <person name="Paez-Espino D."/>
            <person name="Jungbluth S."/>
            <person name="Walsh D.A."/>
            <person name="Denef V.J."/>
            <person name="McMahon K.D."/>
            <person name="Konstantinidis K.T."/>
            <person name="Eloe-Fadrosh E.A."/>
            <person name="Kyrpides N.C."/>
            <person name="Woyke T."/>
        </authorList>
    </citation>
    <scope>NUCLEOTIDE SEQUENCE</scope>
    <source>
        <strain evidence="2">GVMAG-M-3300023184-86</strain>
    </source>
</reference>
<protein>
    <submittedName>
        <fullName evidence="2">Uncharacterized protein</fullName>
    </submittedName>
</protein>
<name>A0A6C0IF54_9ZZZZ</name>